<dbReference type="AlphaFoldDB" id="E1Y975"/>
<proteinExistence type="predicted"/>
<dbReference type="PANTHER" id="PTHR38731:SF1">
    <property type="entry name" value="FECR PROTEIN DOMAIN-CONTAINING PROTEIN"/>
    <property type="match status" value="1"/>
</dbReference>
<evidence type="ECO:0000256" key="1">
    <source>
        <dbReference type="SAM" id="SignalP"/>
    </source>
</evidence>
<accession>E1Y975</accession>
<reference evidence="3" key="1">
    <citation type="journal article" date="2011" name="Environ. Microbiol.">
        <title>Genomic insights into the metabolic potential of the polycyclic aromatic hydrocarbon degrading sulfate-reducing Deltaproteobacterium N47.</title>
        <authorList>
            <person name="Bergmann F."/>
            <person name="Selesi D."/>
            <person name="Weinmaier T."/>
            <person name="Tischler P."/>
            <person name="Rattei T."/>
            <person name="Meckenstock R.U."/>
        </authorList>
    </citation>
    <scope>NUCLEOTIDE SEQUENCE</scope>
</reference>
<dbReference type="PANTHER" id="PTHR38731">
    <property type="entry name" value="LIPL45-RELATED LIPOPROTEIN-RELATED"/>
    <property type="match status" value="1"/>
</dbReference>
<sequence length="164" mass="17982">MKYFTGNQKEQRMKALFLIVLFSSFVSAFSPVCEAASSGQIGIVKTLAGDVVIVRTDKTIKAEPNMKLKNGDLVSTGKDGKVGLIFDDDTIISMGSNSRIVIENFIFQPSEKKLSFIARFFQGTASFLSGQIAKLAPDMVHFEMPHATVGIRGTHFLVRVDNTD</sequence>
<organism evidence="3">
    <name type="scientific">uncultured Desulfobacterium sp</name>
    <dbReference type="NCBI Taxonomy" id="201089"/>
    <lineage>
        <taxon>Bacteria</taxon>
        <taxon>Pseudomonadati</taxon>
        <taxon>Thermodesulfobacteriota</taxon>
        <taxon>Desulfobacteria</taxon>
        <taxon>Desulfobacterales</taxon>
        <taxon>Desulfobacteriaceae</taxon>
        <taxon>Desulfobacterium</taxon>
        <taxon>environmental samples</taxon>
    </lineage>
</organism>
<keyword evidence="1" id="KW-0732">Signal</keyword>
<feature type="signal peptide" evidence="1">
    <location>
        <begin position="1"/>
        <end position="28"/>
    </location>
</feature>
<feature type="domain" description="FecR protein" evidence="2">
    <location>
        <begin position="73"/>
        <end position="161"/>
    </location>
</feature>
<evidence type="ECO:0000313" key="3">
    <source>
        <dbReference type="EMBL" id="CBX27119.1"/>
    </source>
</evidence>
<feature type="chain" id="PRO_5003154841" description="FecR protein domain-containing protein" evidence="1">
    <location>
        <begin position="29"/>
        <end position="164"/>
    </location>
</feature>
<gene>
    <name evidence="3" type="ORF">N47_A11480</name>
</gene>
<protein>
    <recommendedName>
        <fullName evidence="2">FecR protein domain-containing protein</fullName>
    </recommendedName>
</protein>
<evidence type="ECO:0000259" key="2">
    <source>
        <dbReference type="Pfam" id="PF04773"/>
    </source>
</evidence>
<name>E1Y975_9BACT</name>
<dbReference type="InterPro" id="IPR006860">
    <property type="entry name" value="FecR"/>
</dbReference>
<dbReference type="Pfam" id="PF04773">
    <property type="entry name" value="FecR"/>
    <property type="match status" value="1"/>
</dbReference>
<dbReference type="EMBL" id="FR695864">
    <property type="protein sequence ID" value="CBX27119.1"/>
    <property type="molecule type" value="Genomic_DNA"/>
</dbReference>